<evidence type="ECO:0000313" key="2">
    <source>
        <dbReference type="Proteomes" id="UP001500101"/>
    </source>
</evidence>
<accession>A0ABP7YIZ6</accession>
<gene>
    <name evidence="1" type="ORF">GCM10022216_12350</name>
</gene>
<dbReference type="EMBL" id="BAAAZI010000006">
    <property type="protein sequence ID" value="GAA4136818.1"/>
    <property type="molecule type" value="Genomic_DNA"/>
</dbReference>
<sequence>MKPLLTIVCLLLLVSCKQQNEKTNTHKPEQEEVVAEKQEVVKNTKTTIPELEELSLKEFPFVDSTNFDNDDNKGLKDADLLKRINFDVEDVNLKQVRLRYKLNYSPNYYSVVLTYPLGEHELITTLFTINKRGKILDFLDIAYDEIAESAFRKESLLKKNEVILTDWNYMSEEPTKTVTRYSINEQGKFEEVGE</sequence>
<evidence type="ECO:0000313" key="1">
    <source>
        <dbReference type="EMBL" id="GAA4136818.1"/>
    </source>
</evidence>
<protein>
    <recommendedName>
        <fullName evidence="3">Lipoprotein</fullName>
    </recommendedName>
</protein>
<reference evidence="2" key="1">
    <citation type="journal article" date="2019" name="Int. J. Syst. Evol. Microbiol.">
        <title>The Global Catalogue of Microorganisms (GCM) 10K type strain sequencing project: providing services to taxonomists for standard genome sequencing and annotation.</title>
        <authorList>
            <consortium name="The Broad Institute Genomics Platform"/>
            <consortium name="The Broad Institute Genome Sequencing Center for Infectious Disease"/>
            <person name="Wu L."/>
            <person name="Ma J."/>
        </authorList>
    </citation>
    <scope>NUCLEOTIDE SEQUENCE [LARGE SCALE GENOMIC DNA]</scope>
    <source>
        <strain evidence="2">JCM 16704</strain>
    </source>
</reference>
<dbReference type="RefSeq" id="WP_344673746.1">
    <property type="nucleotide sequence ID" value="NZ_BAAAZI010000006.1"/>
</dbReference>
<comment type="caution">
    <text evidence="1">The sequence shown here is derived from an EMBL/GenBank/DDBJ whole genome shotgun (WGS) entry which is preliminary data.</text>
</comment>
<dbReference type="PROSITE" id="PS51257">
    <property type="entry name" value="PROKAR_LIPOPROTEIN"/>
    <property type="match status" value="1"/>
</dbReference>
<name>A0ABP7YIZ6_9SPHI</name>
<keyword evidence="2" id="KW-1185">Reference proteome</keyword>
<evidence type="ECO:0008006" key="3">
    <source>
        <dbReference type="Google" id="ProtNLM"/>
    </source>
</evidence>
<dbReference type="Proteomes" id="UP001500101">
    <property type="component" value="Unassembled WGS sequence"/>
</dbReference>
<organism evidence="1 2">
    <name type="scientific">Sphingobacterium kyonggiense</name>
    <dbReference type="NCBI Taxonomy" id="714075"/>
    <lineage>
        <taxon>Bacteria</taxon>
        <taxon>Pseudomonadati</taxon>
        <taxon>Bacteroidota</taxon>
        <taxon>Sphingobacteriia</taxon>
        <taxon>Sphingobacteriales</taxon>
        <taxon>Sphingobacteriaceae</taxon>
        <taxon>Sphingobacterium</taxon>
    </lineage>
</organism>
<proteinExistence type="predicted"/>